<dbReference type="Proteomes" id="UP000259465">
    <property type="component" value="Chromosome"/>
</dbReference>
<dbReference type="GO" id="GO:0016747">
    <property type="term" value="F:acyltransferase activity, transferring groups other than amino-acyl groups"/>
    <property type="evidence" value="ECO:0007669"/>
    <property type="project" value="InterPro"/>
</dbReference>
<dbReference type="CDD" id="cd04301">
    <property type="entry name" value="NAT_SF"/>
    <property type="match status" value="1"/>
</dbReference>
<accession>A0AAD0W8E9</accession>
<dbReference type="PROSITE" id="PS51186">
    <property type="entry name" value="GNAT"/>
    <property type="match status" value="1"/>
</dbReference>
<dbReference type="PANTHER" id="PTHR43877">
    <property type="entry name" value="AMINOALKYLPHOSPHONATE N-ACETYLTRANSFERASE-RELATED-RELATED"/>
    <property type="match status" value="1"/>
</dbReference>
<dbReference type="SUPFAM" id="SSF55729">
    <property type="entry name" value="Acyl-CoA N-acyltransferases (Nat)"/>
    <property type="match status" value="1"/>
</dbReference>
<evidence type="ECO:0000256" key="2">
    <source>
        <dbReference type="ARBA" id="ARBA00023315"/>
    </source>
</evidence>
<dbReference type="EMBL" id="CP031968">
    <property type="protein sequence ID" value="AXT47320.1"/>
    <property type="molecule type" value="Genomic_DNA"/>
</dbReference>
<evidence type="ECO:0000313" key="5">
    <source>
        <dbReference type="Proteomes" id="UP000259465"/>
    </source>
</evidence>
<dbReference type="Gene3D" id="3.40.630.30">
    <property type="match status" value="1"/>
</dbReference>
<dbReference type="RefSeq" id="WP_019101263.1">
    <property type="nucleotide sequence ID" value="NZ_CP031968.1"/>
</dbReference>
<dbReference type="Pfam" id="PF00583">
    <property type="entry name" value="Acetyltransf_1"/>
    <property type="match status" value="1"/>
</dbReference>
<dbReference type="AlphaFoldDB" id="A0AAD0W8E9"/>
<evidence type="ECO:0000313" key="4">
    <source>
        <dbReference type="EMBL" id="AXT47320.1"/>
    </source>
</evidence>
<reference evidence="4 5" key="1">
    <citation type="submission" date="2018-08" db="EMBL/GenBank/DDBJ databases">
        <title>Complete genome sequence of JP2-74.</title>
        <authorList>
            <person name="Wu L."/>
        </authorList>
    </citation>
    <scope>NUCLEOTIDE SEQUENCE [LARGE SCALE GENOMIC DNA]</scope>
    <source>
        <strain evidence="4 5">JP2-74</strain>
    </source>
</reference>
<dbReference type="InterPro" id="IPR016181">
    <property type="entry name" value="Acyl_CoA_acyltransferase"/>
</dbReference>
<gene>
    <name evidence="4" type="ORF">D1345_14465</name>
</gene>
<evidence type="ECO:0000256" key="1">
    <source>
        <dbReference type="ARBA" id="ARBA00022679"/>
    </source>
</evidence>
<name>A0AAD0W8E9_9NEIS</name>
<dbReference type="InterPro" id="IPR050832">
    <property type="entry name" value="Bact_Acetyltransf"/>
</dbReference>
<dbReference type="InterPro" id="IPR000182">
    <property type="entry name" value="GNAT_dom"/>
</dbReference>
<keyword evidence="1" id="KW-0808">Transferase</keyword>
<keyword evidence="2" id="KW-0012">Acyltransferase</keyword>
<proteinExistence type="predicted"/>
<evidence type="ECO:0000259" key="3">
    <source>
        <dbReference type="PROSITE" id="PS51186"/>
    </source>
</evidence>
<dbReference type="KEGG" id="crz:D1345_14465"/>
<protein>
    <submittedName>
        <fullName evidence="4">GNAT family N-acetyltransferase</fullName>
    </submittedName>
</protein>
<keyword evidence="5" id="KW-1185">Reference proteome</keyword>
<feature type="domain" description="N-acetyltransferase" evidence="3">
    <location>
        <begin position="3"/>
        <end position="148"/>
    </location>
</feature>
<sequence length="148" mass="16097">MSSTIRPAVRADIAALFDIRTSVRQNHLSIEQLVSLGITPETIAETIAAAPCAWIAEQDGQPAGFAMADLDAGEVFALFIKPEFEGLGLGRQLLRQAETALFQRHLVIRLTTDGDEAIRANGFYQRQGWRQAGLAEGGDAVYEKRRGG</sequence>
<organism evidence="4 5">
    <name type="scientific">Chromobacterium rhizoryzae</name>
    <dbReference type="NCBI Taxonomy" id="1778675"/>
    <lineage>
        <taxon>Bacteria</taxon>
        <taxon>Pseudomonadati</taxon>
        <taxon>Pseudomonadota</taxon>
        <taxon>Betaproteobacteria</taxon>
        <taxon>Neisseriales</taxon>
        <taxon>Chromobacteriaceae</taxon>
        <taxon>Chromobacterium</taxon>
    </lineage>
</organism>